<sequence length="66" mass="7334">MYISWEEAKPCYGGFGTSLWPEEDLGVYALTVKVRCTGVVEDVRTAARESQVSGHYDPVIVAFIVH</sequence>
<gene>
    <name evidence="1" type="ORF">COV24_03035</name>
</gene>
<dbReference type="AlphaFoldDB" id="A0A2H0RBJ1"/>
<dbReference type="Proteomes" id="UP000230214">
    <property type="component" value="Unassembled WGS sequence"/>
</dbReference>
<organism evidence="1 2">
    <name type="scientific">candidate division WWE3 bacterium CG10_big_fil_rev_8_21_14_0_10_32_10</name>
    <dbReference type="NCBI Taxonomy" id="1975090"/>
    <lineage>
        <taxon>Bacteria</taxon>
        <taxon>Katanobacteria</taxon>
    </lineage>
</organism>
<proteinExistence type="predicted"/>
<protein>
    <submittedName>
        <fullName evidence="1">Uncharacterized protein</fullName>
    </submittedName>
</protein>
<dbReference type="EMBL" id="PCXU01000025">
    <property type="protein sequence ID" value="PIR43394.1"/>
    <property type="molecule type" value="Genomic_DNA"/>
</dbReference>
<comment type="caution">
    <text evidence="1">The sequence shown here is derived from an EMBL/GenBank/DDBJ whole genome shotgun (WGS) entry which is preliminary data.</text>
</comment>
<name>A0A2H0RBJ1_UNCKA</name>
<accession>A0A2H0RBJ1</accession>
<evidence type="ECO:0000313" key="2">
    <source>
        <dbReference type="Proteomes" id="UP000230214"/>
    </source>
</evidence>
<reference evidence="1 2" key="1">
    <citation type="submission" date="2017-09" db="EMBL/GenBank/DDBJ databases">
        <title>Depth-based differentiation of microbial function through sediment-hosted aquifers and enrichment of novel symbionts in the deep terrestrial subsurface.</title>
        <authorList>
            <person name="Probst A.J."/>
            <person name="Ladd B."/>
            <person name="Jarett J.K."/>
            <person name="Geller-Mcgrath D.E."/>
            <person name="Sieber C.M."/>
            <person name="Emerson J.B."/>
            <person name="Anantharaman K."/>
            <person name="Thomas B.C."/>
            <person name="Malmstrom R."/>
            <person name="Stieglmeier M."/>
            <person name="Klingl A."/>
            <person name="Woyke T."/>
            <person name="Ryan C.M."/>
            <person name="Banfield J.F."/>
        </authorList>
    </citation>
    <scope>NUCLEOTIDE SEQUENCE [LARGE SCALE GENOMIC DNA]</scope>
    <source>
        <strain evidence="1">CG10_big_fil_rev_8_21_14_0_10_32_10</strain>
    </source>
</reference>
<evidence type="ECO:0000313" key="1">
    <source>
        <dbReference type="EMBL" id="PIR43394.1"/>
    </source>
</evidence>